<feature type="compositionally biased region" description="Basic residues" evidence="2">
    <location>
        <begin position="51"/>
        <end position="79"/>
    </location>
</feature>
<dbReference type="InterPro" id="IPR036770">
    <property type="entry name" value="Ankyrin_rpt-contain_sf"/>
</dbReference>
<feature type="region of interest" description="Disordered" evidence="2">
    <location>
        <begin position="104"/>
        <end position="128"/>
    </location>
</feature>
<dbReference type="SMART" id="SM00248">
    <property type="entry name" value="ANK"/>
    <property type="match status" value="7"/>
</dbReference>
<comment type="caution">
    <text evidence="3">The sequence shown here is derived from an EMBL/GenBank/DDBJ whole genome shotgun (WGS) entry which is preliminary data.</text>
</comment>
<gene>
    <name evidence="3" type="ORF">XDN619_LOCUS21481</name>
</gene>
<dbReference type="PANTHER" id="PTHR24118:SF99">
    <property type="entry name" value="POTE ANKYRIN DOMAIN FAMILY MEMBER 3C-RELATED"/>
    <property type="match status" value="1"/>
</dbReference>
<dbReference type="InterPro" id="IPR002110">
    <property type="entry name" value="Ankyrin_rpt"/>
</dbReference>
<feature type="repeat" description="ANK" evidence="1">
    <location>
        <begin position="630"/>
        <end position="662"/>
    </location>
</feature>
<protein>
    <submittedName>
        <fullName evidence="3">Uncharacterized protein</fullName>
    </submittedName>
</protein>
<reference evidence="3" key="1">
    <citation type="submission" date="2021-02" db="EMBL/GenBank/DDBJ databases">
        <authorList>
            <person name="Nowell W R."/>
        </authorList>
    </citation>
    <scope>NUCLEOTIDE SEQUENCE</scope>
</reference>
<dbReference type="EMBL" id="CAJNRG010009561">
    <property type="protein sequence ID" value="CAF2114900.1"/>
    <property type="molecule type" value="Genomic_DNA"/>
</dbReference>
<dbReference type="AlphaFoldDB" id="A0A816V147"/>
<evidence type="ECO:0000313" key="3">
    <source>
        <dbReference type="EMBL" id="CAF2114900.1"/>
    </source>
</evidence>
<dbReference type="PANTHER" id="PTHR24118">
    <property type="entry name" value="POTE ANKYRIN DOMAIN"/>
    <property type="match status" value="1"/>
</dbReference>
<feature type="compositionally biased region" description="Acidic residues" evidence="2">
    <location>
        <begin position="110"/>
        <end position="122"/>
    </location>
</feature>
<keyword evidence="1" id="KW-0040">ANK repeat</keyword>
<evidence type="ECO:0000256" key="2">
    <source>
        <dbReference type="SAM" id="MobiDB-lite"/>
    </source>
</evidence>
<dbReference type="Gene3D" id="1.25.40.20">
    <property type="entry name" value="Ankyrin repeat-containing domain"/>
    <property type="match status" value="2"/>
</dbReference>
<feature type="region of interest" description="Disordered" evidence="2">
    <location>
        <begin position="1"/>
        <end position="87"/>
    </location>
</feature>
<name>A0A816V147_9BILA</name>
<feature type="repeat" description="ANK" evidence="1">
    <location>
        <begin position="663"/>
        <end position="695"/>
    </location>
</feature>
<organism evidence="3 4">
    <name type="scientific">Rotaria magnacalcarata</name>
    <dbReference type="NCBI Taxonomy" id="392030"/>
    <lineage>
        <taxon>Eukaryota</taxon>
        <taxon>Metazoa</taxon>
        <taxon>Spiralia</taxon>
        <taxon>Gnathifera</taxon>
        <taxon>Rotifera</taxon>
        <taxon>Eurotatoria</taxon>
        <taxon>Bdelloidea</taxon>
        <taxon>Philodinida</taxon>
        <taxon>Philodinidae</taxon>
        <taxon>Rotaria</taxon>
    </lineage>
</organism>
<feature type="repeat" description="ANK" evidence="1">
    <location>
        <begin position="696"/>
        <end position="728"/>
    </location>
</feature>
<dbReference type="PROSITE" id="PS50297">
    <property type="entry name" value="ANK_REP_REGION"/>
    <property type="match status" value="2"/>
</dbReference>
<dbReference type="Proteomes" id="UP000663887">
    <property type="component" value="Unassembled WGS sequence"/>
</dbReference>
<evidence type="ECO:0000256" key="1">
    <source>
        <dbReference type="PROSITE-ProRule" id="PRU00023"/>
    </source>
</evidence>
<evidence type="ECO:0000313" key="4">
    <source>
        <dbReference type="Proteomes" id="UP000663887"/>
    </source>
</evidence>
<proteinExistence type="predicted"/>
<dbReference type="SUPFAM" id="SSF48403">
    <property type="entry name" value="Ankyrin repeat"/>
    <property type="match status" value="1"/>
</dbReference>
<accession>A0A816V147</accession>
<dbReference type="PROSITE" id="PS50088">
    <property type="entry name" value="ANK_REPEAT"/>
    <property type="match status" value="3"/>
</dbReference>
<feature type="non-terminal residue" evidence="3">
    <location>
        <position position="809"/>
    </location>
</feature>
<sequence>MDTSDSSDDEKGSAGGKTPKLKIADEAENDEHSSSSEEKEIKEPVKVSTKTNRKKKSNTKRKQNRPKPRNPSGKPRKKTTPTGLNGNYWNVIQYDRHAQATTFGTSQIDKDDDEDDDHDSDDTMSLSEKVSDEKFRALLTSTSSSSSSSADLRTLLYSNRTFITCRSPEDSFFLCQVLQDVYNDTRKIRIRWCSLVDENGDETKVDENTRFKLDYEDTLDPNTVLTGIGNVARHSDKSISLRKQDIIETKRLLEKSIKGEAISSDEPMDLTKETNNTVSEKLESESSIENILPIKTIPKKRKISPENSRKQPLKKRIRNISGEAASVKKRRRTKDINDVTEGEKPVKRAATKPIATTKAQLFKVQSNRLLKENLTITNYRKDPFFEDSLSIPFISSIVQSKLAIRAVLINDSKLLKSLIDDLDHVCSVHVARGLHNDLTAIHYAIKNDNTEMLQILIEDLQKPKKGRCPFPVIAITTQSTGRANIRTLGLRTAKIMAGRGVKEGNNALNKLTPIHCAAINPNSKYLKQLLNITPEYNILDKYERRPIHFAAACEGPEPLEYLLSKQVSFNDVDRGGNSPLHVAVMNGRAINAEIVLRTAKEKAESNDAEDQIVHQKFGLASINLTSTSSGKLTSLMLACQKGHFNIVKSLIENGAKVEARDRFKRTPLIHACMCGNAHIVSHLLRMGANAKVHDSSLNTALHYAIAYGWYFCVRLLIEAGANVNCVNSWQTSCLGAGFLKGHYGLCDYLLTEHHVDINFKTDDGLTLVMLTVGLAVSSASQQQLDYVATKHKADCTCVDATGNNAVSFL</sequence>
<dbReference type="Pfam" id="PF12796">
    <property type="entry name" value="Ank_2"/>
    <property type="match status" value="2"/>
</dbReference>
<feature type="compositionally biased region" description="Basic and acidic residues" evidence="2">
    <location>
        <begin position="22"/>
        <end position="45"/>
    </location>
</feature>